<dbReference type="Proteomes" id="UP000281553">
    <property type="component" value="Unassembled WGS sequence"/>
</dbReference>
<gene>
    <name evidence="6" type="ORF">DILT_LOCUS192</name>
</gene>
<dbReference type="OrthoDB" id="406844at2759"/>
<dbReference type="GO" id="GO:0005885">
    <property type="term" value="C:Arp2/3 protein complex"/>
    <property type="evidence" value="ECO:0007669"/>
    <property type="project" value="InterPro"/>
</dbReference>
<evidence type="ECO:0000256" key="2">
    <source>
        <dbReference type="ARBA" id="ARBA00022490"/>
    </source>
</evidence>
<dbReference type="EMBL" id="UYRU01000695">
    <property type="protein sequence ID" value="VDK30564.1"/>
    <property type="molecule type" value="Genomic_DNA"/>
</dbReference>
<evidence type="ECO:0000256" key="4">
    <source>
        <dbReference type="ARBA" id="ARBA00022737"/>
    </source>
</evidence>
<proteinExistence type="predicted"/>
<dbReference type="SUPFAM" id="SSF69322">
    <property type="entry name" value="Tricorn protease domain 2"/>
    <property type="match status" value="1"/>
</dbReference>
<dbReference type="Gene3D" id="2.130.10.10">
    <property type="entry name" value="YVTN repeat-like/Quinoprotein amine dehydrogenase"/>
    <property type="match status" value="1"/>
</dbReference>
<keyword evidence="5" id="KW-0206">Cytoskeleton</keyword>
<keyword evidence="2" id="KW-0963">Cytoplasm</keyword>
<keyword evidence="7" id="KW-1185">Reference proteome</keyword>
<dbReference type="PANTHER" id="PTHR10709">
    <property type="entry name" value="ACTIN-RELATED PROTEIN 2/3 COMPLEX SUBUNIT 1"/>
    <property type="match status" value="1"/>
</dbReference>
<evidence type="ECO:0000256" key="1">
    <source>
        <dbReference type="ARBA" id="ARBA00004496"/>
    </source>
</evidence>
<evidence type="ECO:0000256" key="5">
    <source>
        <dbReference type="ARBA" id="ARBA00023212"/>
    </source>
</evidence>
<accession>A0A3P6QCR0</accession>
<dbReference type="GO" id="GO:0005737">
    <property type="term" value="C:cytoplasm"/>
    <property type="evidence" value="ECO:0007669"/>
    <property type="project" value="UniProtKB-SubCell"/>
</dbReference>
<evidence type="ECO:0000256" key="3">
    <source>
        <dbReference type="ARBA" id="ARBA00022574"/>
    </source>
</evidence>
<dbReference type="GO" id="GO:0034314">
    <property type="term" value="P:Arp2/3 complex-mediated actin nucleation"/>
    <property type="evidence" value="ECO:0007669"/>
    <property type="project" value="InterPro"/>
</dbReference>
<keyword evidence="4" id="KW-0677">Repeat</keyword>
<reference evidence="6 7" key="1">
    <citation type="submission" date="2018-11" db="EMBL/GenBank/DDBJ databases">
        <authorList>
            <consortium name="Pathogen Informatics"/>
        </authorList>
    </citation>
    <scope>NUCLEOTIDE SEQUENCE [LARGE SCALE GENOMIC DNA]</scope>
</reference>
<dbReference type="InterPro" id="IPR015943">
    <property type="entry name" value="WD40/YVTN_repeat-like_dom_sf"/>
</dbReference>
<organism evidence="6 7">
    <name type="scientific">Dibothriocephalus latus</name>
    <name type="common">Fish tapeworm</name>
    <name type="synonym">Diphyllobothrium latum</name>
    <dbReference type="NCBI Taxonomy" id="60516"/>
    <lineage>
        <taxon>Eukaryota</taxon>
        <taxon>Metazoa</taxon>
        <taxon>Spiralia</taxon>
        <taxon>Lophotrochozoa</taxon>
        <taxon>Platyhelminthes</taxon>
        <taxon>Cestoda</taxon>
        <taxon>Eucestoda</taxon>
        <taxon>Diphyllobothriidea</taxon>
        <taxon>Diphyllobothriidae</taxon>
        <taxon>Dibothriocephalus</taxon>
    </lineage>
</organism>
<protein>
    <submittedName>
        <fullName evidence="6">Uncharacterized protein</fullName>
    </submittedName>
</protein>
<dbReference type="AlphaFoldDB" id="A0A3P6QCR0"/>
<dbReference type="InterPro" id="IPR017383">
    <property type="entry name" value="ARPC1"/>
</dbReference>
<dbReference type="GO" id="GO:0051015">
    <property type="term" value="F:actin filament binding"/>
    <property type="evidence" value="ECO:0007669"/>
    <property type="project" value="TreeGrafter"/>
</dbReference>
<comment type="subcellular location">
    <subcellularLocation>
        <location evidence="1">Cytoplasm</location>
    </subcellularLocation>
</comment>
<name>A0A3P6QCR0_DIBLA</name>
<evidence type="ECO:0000313" key="6">
    <source>
        <dbReference type="EMBL" id="VDK30564.1"/>
    </source>
</evidence>
<evidence type="ECO:0000313" key="7">
    <source>
        <dbReference type="Proteomes" id="UP000281553"/>
    </source>
</evidence>
<sequence>MTVVVLASSKCDLIPLFPSSPPEGGWIHSLAFSADGDKLAWVSHDSKVSVADTKAAGANPAIVTTVEHKYLPFASCIWISPNSILAAGHDCAPIVFNYKGPDGGITEGTLVIIHSSFSLLPIFCFKQIDAKSSSQSTNKLSAMRKFQDIDRMATTDNTGSRLATIHQNSIKYVSTPPLVFFSPQLCFT</sequence>
<keyword evidence="3" id="KW-0853">WD repeat</keyword>
<dbReference type="PANTHER" id="PTHR10709:SF2">
    <property type="entry name" value="ACTIN-RELATED PROTEIN 2_3 COMPLEX SUBUNIT"/>
    <property type="match status" value="1"/>
</dbReference>